<feature type="binding site" evidence="6">
    <location>
        <position position="511"/>
    </location>
    <ligand>
        <name>ATP</name>
        <dbReference type="ChEBI" id="CHEBI:30616"/>
    </ligand>
</feature>
<dbReference type="InterPro" id="IPR000873">
    <property type="entry name" value="AMP-dep_synth/lig_dom"/>
</dbReference>
<feature type="binding site" evidence="6">
    <location>
        <begin position="420"/>
        <end position="425"/>
    </location>
    <ligand>
        <name>ATP</name>
        <dbReference type="ChEBI" id="CHEBI:30616"/>
    </ligand>
</feature>
<feature type="binding site" evidence="6">
    <location>
        <position position="526"/>
    </location>
    <ligand>
        <name>ATP</name>
        <dbReference type="ChEBI" id="CHEBI:30616"/>
    </ligand>
</feature>
<dbReference type="EC" id="6.2.1.1" evidence="6"/>
<dbReference type="Gene3D" id="3.40.50.12780">
    <property type="entry name" value="N-terminal domain of ligase-like"/>
    <property type="match status" value="1"/>
</dbReference>
<evidence type="ECO:0000259" key="7">
    <source>
        <dbReference type="Pfam" id="PF00501"/>
    </source>
</evidence>
<reference evidence="11" key="1">
    <citation type="journal article" date="2019" name="Int. J. Syst. Evol. Microbiol.">
        <title>The Global Catalogue of Microorganisms (GCM) 10K type strain sequencing project: providing services to taxonomists for standard genome sequencing and annotation.</title>
        <authorList>
            <consortium name="The Broad Institute Genomics Platform"/>
            <consortium name="The Broad Institute Genome Sequencing Center for Infectious Disease"/>
            <person name="Wu L."/>
            <person name="Ma J."/>
        </authorList>
    </citation>
    <scope>NUCLEOTIDE SEQUENCE [LARGE SCALE GENOMIC DNA]</scope>
    <source>
        <strain evidence="11">YIM 94188</strain>
    </source>
</reference>
<dbReference type="Gene3D" id="3.30.300.30">
    <property type="match status" value="1"/>
</dbReference>
<keyword evidence="4 6" id="KW-0067">ATP-binding</keyword>
<feature type="binding site" evidence="6">
    <location>
        <position position="548"/>
    </location>
    <ligand>
        <name>Mg(2+)</name>
        <dbReference type="ChEBI" id="CHEBI:18420"/>
    </ligand>
</feature>
<evidence type="ECO:0000256" key="2">
    <source>
        <dbReference type="ARBA" id="ARBA00022598"/>
    </source>
</evidence>
<dbReference type="RefSeq" id="WP_136435281.1">
    <property type="nucleotide sequence ID" value="NZ_JBHSNS010000002.1"/>
</dbReference>
<keyword evidence="2 6" id="KW-0436">Ligase</keyword>
<dbReference type="Pfam" id="PF00501">
    <property type="entry name" value="AMP-binding"/>
    <property type="match status" value="1"/>
</dbReference>
<evidence type="ECO:0000256" key="6">
    <source>
        <dbReference type="HAMAP-Rule" id="MF_01123"/>
    </source>
</evidence>
<comment type="cofactor">
    <cofactor evidence="6">
        <name>Mg(2+)</name>
        <dbReference type="ChEBI" id="CHEBI:18420"/>
    </cofactor>
</comment>
<feature type="domain" description="AMP-dependent synthetase/ligase" evidence="7">
    <location>
        <begin position="87"/>
        <end position="479"/>
    </location>
</feature>
<evidence type="ECO:0000256" key="1">
    <source>
        <dbReference type="ARBA" id="ARBA00006432"/>
    </source>
</evidence>
<dbReference type="InterPro" id="IPR042099">
    <property type="entry name" value="ANL_N_sf"/>
</dbReference>
<feature type="binding site" evidence="6">
    <location>
        <position position="320"/>
    </location>
    <ligand>
        <name>CoA</name>
        <dbReference type="ChEBI" id="CHEBI:57287"/>
    </ligand>
</feature>
<evidence type="ECO:0000259" key="8">
    <source>
        <dbReference type="Pfam" id="PF13193"/>
    </source>
</evidence>
<evidence type="ECO:0000313" key="10">
    <source>
        <dbReference type="EMBL" id="MFC5728893.1"/>
    </source>
</evidence>
<feature type="binding site" evidence="6">
    <location>
        <begin position="191"/>
        <end position="194"/>
    </location>
    <ligand>
        <name>CoA</name>
        <dbReference type="ChEBI" id="CHEBI:57287"/>
    </ligand>
</feature>
<keyword evidence="5 6" id="KW-0007">Acetylation</keyword>
<gene>
    <name evidence="10" type="primary">acs</name>
    <name evidence="6" type="synonym">acsA</name>
    <name evidence="10" type="ORF">ACFPQB_08180</name>
</gene>
<dbReference type="PANTHER" id="PTHR24095:SF14">
    <property type="entry name" value="ACETYL-COENZYME A SYNTHETASE 1"/>
    <property type="match status" value="1"/>
</dbReference>
<dbReference type="InterPro" id="IPR045851">
    <property type="entry name" value="AMP-bd_C_sf"/>
</dbReference>
<keyword evidence="6" id="KW-0479">Metal-binding</keyword>
<proteinExistence type="inferred from homology"/>
<evidence type="ECO:0000256" key="5">
    <source>
        <dbReference type="ARBA" id="ARBA00022990"/>
    </source>
</evidence>
<feature type="modified residue" description="N6-acetyllysine" evidence="6">
    <location>
        <position position="625"/>
    </location>
</feature>
<name>A0ABW0ZF80_9ACTN</name>
<evidence type="ECO:0000313" key="11">
    <source>
        <dbReference type="Proteomes" id="UP001596072"/>
    </source>
</evidence>
<feature type="binding site" evidence="6">
    <location>
        <position position="550"/>
    </location>
    <ligand>
        <name>Mg(2+)</name>
        <dbReference type="ChEBI" id="CHEBI:18420"/>
    </ligand>
</feature>
<evidence type="ECO:0000256" key="3">
    <source>
        <dbReference type="ARBA" id="ARBA00022741"/>
    </source>
</evidence>
<evidence type="ECO:0000256" key="4">
    <source>
        <dbReference type="ARBA" id="ARBA00022840"/>
    </source>
</evidence>
<dbReference type="InterPro" id="IPR025110">
    <property type="entry name" value="AMP-bd_C"/>
</dbReference>
<organism evidence="10 11">
    <name type="scientific">Nocardioides vastitatis</name>
    <dbReference type="NCBI Taxonomy" id="2568655"/>
    <lineage>
        <taxon>Bacteria</taxon>
        <taxon>Bacillati</taxon>
        <taxon>Actinomycetota</taxon>
        <taxon>Actinomycetes</taxon>
        <taxon>Propionibacteriales</taxon>
        <taxon>Nocardioidaceae</taxon>
        <taxon>Nocardioides</taxon>
    </lineage>
</organism>
<feature type="binding site" evidence="6">
    <location>
        <begin position="396"/>
        <end position="398"/>
    </location>
    <ligand>
        <name>ATP</name>
        <dbReference type="ChEBI" id="CHEBI:30616"/>
    </ligand>
</feature>
<dbReference type="InterPro" id="IPR011904">
    <property type="entry name" value="Ac_CoA_lig"/>
</dbReference>
<dbReference type="NCBIfam" id="NF001208">
    <property type="entry name" value="PRK00174.1"/>
    <property type="match status" value="1"/>
</dbReference>
<dbReference type="Pfam" id="PF16177">
    <property type="entry name" value="ACAS_N"/>
    <property type="match status" value="1"/>
</dbReference>
<keyword evidence="11" id="KW-1185">Reference proteome</keyword>
<dbReference type="PROSITE" id="PS00455">
    <property type="entry name" value="AMP_BINDING"/>
    <property type="match status" value="1"/>
</dbReference>
<comment type="function">
    <text evidence="6">Catalyzes the conversion of acetate into acetyl-CoA (AcCoA), an essential intermediate at the junction of anabolic and catabolic pathways. AcsA undergoes a two-step reaction. In the first half reaction, AcsA combines acetate with ATP to form acetyl-adenylate (AcAMP) intermediate. In the second half reaction, it can then transfer the acetyl group from AcAMP to the sulfhydryl group of CoA, forming the product AcCoA.</text>
</comment>
<feature type="domain" description="AMP-binding enzyme C-terminal" evidence="8">
    <location>
        <begin position="542"/>
        <end position="625"/>
    </location>
</feature>
<dbReference type="InterPro" id="IPR020845">
    <property type="entry name" value="AMP-binding_CS"/>
</dbReference>
<dbReference type="PANTHER" id="PTHR24095">
    <property type="entry name" value="ACETYL-COENZYME A SYNTHETASE"/>
    <property type="match status" value="1"/>
</dbReference>
<sequence>MTLSNLSREERRFEPPRELAENANVKEEAYERAARDREAFWAEQADRLDWGRTWDRVLDWDNPPFAKWFTGGTINAAYNCVDRHVENGQGDKVAIHWVGEPEDDTRDLTYRDLKDEVCRAANALTELGVKKGDRVAIYLPMIPETVVAMLACARLGAPHTVVFGGFSADALASRIADCGAKVVITADGGYRRGAPSALKPAVDEAVGKAREQGQEVETVLVVRRTGQDVEWTAKHGGDGGRDVWWHDVVDSAFPEHEPEMHDAEHPLYVMYTSGTTGKPKGILHTTGGYLVGTSYTHWAVFDLKADTDVYWCTADVGWVTGHSYMVYGPLANGVTQVVYEGTPDTPHKGRWWEICEKYGVTIFYTAPTAIRTFMKWGADIPAKFDLSKIRLLGSVGEPINPEAYIWYRDTIGGGKVPVVDTWWQTETGQIMISPLPGVTHGKPGSAMKALPGVAADVVTDAGESVPDGSGGYLVLTEPWPAMLRTLWGDDERFKDTYWSRYADQGFYFAGDGAKKDEDGDLWMLGRVDDVMNVSGHRLSTTEIESALVSHPKVAEAAVVGASDDTTGQAVCAFVILRESALQGDGTAPDDLIEELRKHVQKQIGAIAKPRQIMIVPELPKTRSGKIMRRLLKDVAEHRDVGDVTTLADSTVMELITTKLSSGKGADDD</sequence>
<dbReference type="SUPFAM" id="SSF56801">
    <property type="entry name" value="Acetyl-CoA synthetase-like"/>
    <property type="match status" value="1"/>
</dbReference>
<keyword evidence="6" id="KW-0460">Magnesium</keyword>
<dbReference type="HAMAP" id="MF_01123">
    <property type="entry name" value="Ac_CoA_synth"/>
    <property type="match status" value="1"/>
</dbReference>
<comment type="caution">
    <text evidence="10">The sequence shown here is derived from an EMBL/GenBank/DDBJ whole genome shotgun (WGS) entry which is preliminary data.</text>
</comment>
<dbReference type="GO" id="GO:0003987">
    <property type="term" value="F:acetate-CoA ligase activity"/>
    <property type="evidence" value="ECO:0007669"/>
    <property type="project" value="UniProtKB-EC"/>
</dbReference>
<dbReference type="Pfam" id="PF13193">
    <property type="entry name" value="AMP-binding_C"/>
    <property type="match status" value="1"/>
</dbReference>
<feature type="binding site" evidence="6">
    <location>
        <position position="553"/>
    </location>
    <ligand>
        <name>Mg(2+)</name>
        <dbReference type="ChEBI" id="CHEBI:18420"/>
    </ligand>
</feature>
<protein>
    <recommendedName>
        <fullName evidence="6">Acetyl-coenzyme A synthetase</fullName>
        <shortName evidence="6">AcCoA synthetase</shortName>
        <shortName evidence="6">Acs</shortName>
        <ecNumber evidence="6">6.2.1.1</ecNumber>
    </recommendedName>
    <alternativeName>
        <fullName evidence="6">Acetate--CoA ligase</fullName>
    </alternativeName>
    <alternativeName>
        <fullName evidence="6">Acyl-activating enzyme</fullName>
    </alternativeName>
</protein>
<comment type="caution">
    <text evidence="6">Lacks conserved residue(s) required for the propagation of feature annotation.</text>
</comment>
<evidence type="ECO:0000259" key="9">
    <source>
        <dbReference type="Pfam" id="PF16177"/>
    </source>
</evidence>
<dbReference type="NCBIfam" id="TIGR02188">
    <property type="entry name" value="Ac_CoA_lig_AcsA"/>
    <property type="match status" value="1"/>
</dbReference>
<comment type="catalytic activity">
    <reaction evidence="6">
        <text>acetate + ATP + CoA = acetyl-CoA + AMP + diphosphate</text>
        <dbReference type="Rhea" id="RHEA:23176"/>
        <dbReference type="ChEBI" id="CHEBI:30089"/>
        <dbReference type="ChEBI" id="CHEBI:30616"/>
        <dbReference type="ChEBI" id="CHEBI:33019"/>
        <dbReference type="ChEBI" id="CHEBI:57287"/>
        <dbReference type="ChEBI" id="CHEBI:57288"/>
        <dbReference type="ChEBI" id="CHEBI:456215"/>
        <dbReference type="EC" id="6.2.1.1"/>
    </reaction>
</comment>
<feature type="binding site" evidence="6">
    <location>
        <position position="537"/>
    </location>
    <ligand>
        <name>ATP</name>
        <dbReference type="ChEBI" id="CHEBI:30616"/>
    </ligand>
</feature>
<keyword evidence="3 6" id="KW-0547">Nucleotide-binding</keyword>
<feature type="binding site" evidence="6">
    <location>
        <position position="534"/>
    </location>
    <ligand>
        <name>CoA</name>
        <dbReference type="ChEBI" id="CHEBI:57287"/>
    </ligand>
</feature>
<dbReference type="InterPro" id="IPR032387">
    <property type="entry name" value="ACAS_N"/>
</dbReference>
<comment type="PTM">
    <text evidence="6">Acetylated. Deacetylation by the SIR2-homolog deacetylase activates the enzyme.</text>
</comment>
<dbReference type="EMBL" id="JBHSNS010000002">
    <property type="protein sequence ID" value="MFC5728893.1"/>
    <property type="molecule type" value="Genomic_DNA"/>
</dbReference>
<feature type="domain" description="Acetyl-coenzyme A synthetase N-terminal" evidence="9">
    <location>
        <begin position="27"/>
        <end position="80"/>
    </location>
</feature>
<dbReference type="Proteomes" id="UP001596072">
    <property type="component" value="Unassembled WGS sequence"/>
</dbReference>
<accession>A0ABW0ZF80</accession>
<comment type="similarity">
    <text evidence="1 6">Belongs to the ATP-dependent AMP-binding enzyme family.</text>
</comment>
<dbReference type="CDD" id="cd05966">
    <property type="entry name" value="ACS"/>
    <property type="match status" value="1"/>
</dbReference>